<reference evidence="4" key="1">
    <citation type="submission" date="2021-06" db="EMBL/GenBank/DDBJ databases">
        <title>Halomicroarcula sp. F24A a new haloarchaeum isolated from saline soil.</title>
        <authorList>
            <person name="Duran-Viseras A."/>
            <person name="Sanchez-Porro C."/>
            <person name="Ventosa A."/>
        </authorList>
    </citation>
    <scope>NUCLEOTIDE SEQUENCE</scope>
    <source>
        <strain evidence="4">F24A</strain>
    </source>
</reference>
<evidence type="ECO:0008006" key="6">
    <source>
        <dbReference type="Google" id="ProtNLM"/>
    </source>
</evidence>
<keyword evidence="1" id="KW-0479">Metal-binding</keyword>
<evidence type="ECO:0000313" key="5">
    <source>
        <dbReference type="Proteomes" id="UP000783863"/>
    </source>
</evidence>
<evidence type="ECO:0000313" key="4">
    <source>
        <dbReference type="EMBL" id="MBX0305875.1"/>
    </source>
</evidence>
<evidence type="ECO:0000256" key="2">
    <source>
        <dbReference type="ARBA" id="ARBA00023180"/>
    </source>
</evidence>
<keyword evidence="2" id="KW-0325">Glycoprotein</keyword>
<dbReference type="GO" id="GO:0046872">
    <property type="term" value="F:metal ion binding"/>
    <property type="evidence" value="ECO:0007669"/>
    <property type="project" value="UniProtKB-KW"/>
</dbReference>
<dbReference type="InterPro" id="IPR012334">
    <property type="entry name" value="Pectin_lyas_fold"/>
</dbReference>
<dbReference type="SUPFAM" id="SSF51126">
    <property type="entry name" value="Pectin lyase-like"/>
    <property type="match status" value="1"/>
</dbReference>
<evidence type="ECO:0000256" key="1">
    <source>
        <dbReference type="ARBA" id="ARBA00022723"/>
    </source>
</evidence>
<proteinExistence type="predicted"/>
<dbReference type="EMBL" id="RKLQ01000006">
    <property type="protein sequence ID" value="MBX0305875.1"/>
    <property type="molecule type" value="Genomic_DNA"/>
</dbReference>
<keyword evidence="5" id="KW-1185">Reference proteome</keyword>
<comment type="caution">
    <text evidence="4">The sequence shown here is derived from an EMBL/GenBank/DDBJ whole genome shotgun (WGS) entry which is preliminary data.</text>
</comment>
<dbReference type="AlphaFoldDB" id="A0A8J8CEM2"/>
<dbReference type="InterPro" id="IPR011050">
    <property type="entry name" value="Pectin_lyase_fold/virulence"/>
</dbReference>
<dbReference type="InterPro" id="IPR052063">
    <property type="entry name" value="Polysaccharide_Lyase_1"/>
</dbReference>
<name>A0A8J8CEM2_9EURY</name>
<dbReference type="Proteomes" id="UP000783863">
    <property type="component" value="Unassembled WGS sequence"/>
</dbReference>
<gene>
    <name evidence="4" type="ORF">EGD98_19710</name>
</gene>
<dbReference type="RefSeq" id="WP_220590068.1">
    <property type="nucleotide sequence ID" value="NZ_RKLQ01000006.1"/>
</dbReference>
<sequence>MTPDKTENRDYNLPQENSTDWHIPLNENWEKIDADVQAALDMAQQALDAATGTDTEEPTTGETGFSWDQTHVDTSWLTEADSNDNLNVETVTSLDLTGPGSITEAVENGGDQPTVVVFEVGGVIDIGGGPYWRIQNPNTYIAGQTAPYPGISMIRGGPRVQALNVIVEHVGFYCGDDVNDPYKAGAITMDEPGNTLFNHCTAAWAPDTNIRVPQGGGPGAFINGINAEALNNSSHPEAPHGYAFNARFEGSWDLLGNLWSQNWKRNPRGPHDEINLVFANNYVWNWGRRLYHGSKDGGPEFDWISCVAEAGPDTVIEQGDRGGLFDNRTVDCFFDDVTFPSGMDREDANTTYVDAPQNLPSGLSLSDLKSASELESFLSPMVGPRPAHRAPHEQRMINDFVNRSGRIIDDHTDVGGYPDYDSNTRSLSLPTTDVLNWVQQYTDEVEQGS</sequence>
<organism evidence="4 5">
    <name type="scientific">Haloarcula salinisoli</name>
    <dbReference type="NCBI Taxonomy" id="2487746"/>
    <lineage>
        <taxon>Archaea</taxon>
        <taxon>Methanobacteriati</taxon>
        <taxon>Methanobacteriota</taxon>
        <taxon>Stenosarchaea group</taxon>
        <taxon>Halobacteria</taxon>
        <taxon>Halobacteriales</taxon>
        <taxon>Haloarculaceae</taxon>
        <taxon>Haloarcula</taxon>
    </lineage>
</organism>
<evidence type="ECO:0000256" key="3">
    <source>
        <dbReference type="SAM" id="MobiDB-lite"/>
    </source>
</evidence>
<protein>
    <recommendedName>
        <fullName evidence="6">Pectate lyase</fullName>
    </recommendedName>
</protein>
<dbReference type="PANTHER" id="PTHR42970:SF1">
    <property type="entry name" value="PECTATE LYASE C-RELATED"/>
    <property type="match status" value="1"/>
</dbReference>
<feature type="compositionally biased region" description="Basic and acidic residues" evidence="3">
    <location>
        <begin position="1"/>
        <end position="10"/>
    </location>
</feature>
<feature type="region of interest" description="Disordered" evidence="3">
    <location>
        <begin position="48"/>
        <end position="69"/>
    </location>
</feature>
<dbReference type="Gene3D" id="2.160.20.10">
    <property type="entry name" value="Single-stranded right-handed beta-helix, Pectin lyase-like"/>
    <property type="match status" value="1"/>
</dbReference>
<dbReference type="PANTHER" id="PTHR42970">
    <property type="entry name" value="PECTATE LYASE C-RELATED"/>
    <property type="match status" value="1"/>
</dbReference>
<accession>A0A8J8CEM2</accession>
<feature type="region of interest" description="Disordered" evidence="3">
    <location>
        <begin position="1"/>
        <end position="21"/>
    </location>
</feature>